<evidence type="ECO:0000256" key="1">
    <source>
        <dbReference type="SAM" id="Phobius"/>
    </source>
</evidence>
<keyword evidence="1" id="KW-0812">Transmembrane</keyword>
<evidence type="ECO:0000313" key="2">
    <source>
        <dbReference type="EMBL" id="QIE55157.1"/>
    </source>
</evidence>
<dbReference type="KEGG" id="hdh:G5B40_06655"/>
<protein>
    <submittedName>
        <fullName evidence="2">Uncharacterized protein</fullName>
    </submittedName>
</protein>
<evidence type="ECO:0000313" key="3">
    <source>
        <dbReference type="Proteomes" id="UP000503336"/>
    </source>
</evidence>
<dbReference type="AlphaFoldDB" id="A0A7L5BXA4"/>
<organism evidence="2 3">
    <name type="scientific">Pikeienuella piscinae</name>
    <dbReference type="NCBI Taxonomy" id="2748098"/>
    <lineage>
        <taxon>Bacteria</taxon>
        <taxon>Pseudomonadati</taxon>
        <taxon>Pseudomonadota</taxon>
        <taxon>Alphaproteobacteria</taxon>
        <taxon>Rhodobacterales</taxon>
        <taxon>Paracoccaceae</taxon>
        <taxon>Pikeienuella</taxon>
    </lineage>
</organism>
<sequence length="257" mass="27259">MANSEGFGQSCQPHVEDFSEAEIRAELARLLSSKDFPATQKRREMLCFVVQETLAGRARELEGFTIASAVYGRDETFDAKTDPVVRLEARRLRHDLSSYYVGVGAADPVRISIPKGGYVPVFEPRAGAPADDVAPETGISETIEGDVEAPAALRPRWTTPKLAMVAAGALALIAGVVSIFLFRGAEDGSSATGHGRPPAVAIGSFVALSDDDSDRYLAFGIANQLANDLSRFSGIRVFFRPPGETCAVSTATGPAPA</sequence>
<proteinExistence type="predicted"/>
<name>A0A7L5BXA4_9RHOB</name>
<dbReference type="RefSeq" id="WP_165096599.1">
    <property type="nucleotide sequence ID" value="NZ_CP049056.1"/>
</dbReference>
<accession>A0A7L5BXA4</accession>
<keyword evidence="1" id="KW-1133">Transmembrane helix</keyword>
<keyword evidence="1" id="KW-0472">Membrane</keyword>
<feature type="transmembrane region" description="Helical" evidence="1">
    <location>
        <begin position="162"/>
        <end position="182"/>
    </location>
</feature>
<dbReference type="Proteomes" id="UP000503336">
    <property type="component" value="Chromosome"/>
</dbReference>
<keyword evidence="3" id="KW-1185">Reference proteome</keyword>
<dbReference type="EMBL" id="CP049056">
    <property type="protein sequence ID" value="QIE55157.1"/>
    <property type="molecule type" value="Genomic_DNA"/>
</dbReference>
<gene>
    <name evidence="2" type="ORF">G5B40_06655</name>
</gene>
<reference evidence="2 3" key="1">
    <citation type="submission" date="2020-02" db="EMBL/GenBank/DDBJ databases">
        <title>complete genome sequence of Rhodobacteraceae bacterium.</title>
        <authorList>
            <person name="Park J."/>
            <person name="Kim Y.-S."/>
            <person name="Kim K.-H."/>
        </authorList>
    </citation>
    <scope>NUCLEOTIDE SEQUENCE [LARGE SCALE GENOMIC DNA]</scope>
    <source>
        <strain evidence="2 3">RR4-56</strain>
    </source>
</reference>